<keyword evidence="5" id="KW-0809">Transit peptide</keyword>
<dbReference type="InterPro" id="IPR036788">
    <property type="entry name" value="T_IF-3_C_sf"/>
</dbReference>
<gene>
    <name evidence="12" type="primary">Mtif3</name>
</gene>
<feature type="domain" description="Translation initiation factor 3 N-terminal" evidence="11">
    <location>
        <begin position="75"/>
        <end position="143"/>
    </location>
</feature>
<dbReference type="GO" id="GO:0043024">
    <property type="term" value="F:ribosomal small subunit binding"/>
    <property type="evidence" value="ECO:0007669"/>
    <property type="project" value="Ensembl"/>
</dbReference>
<keyword evidence="3" id="KW-0396">Initiation factor</keyword>
<dbReference type="Pfam" id="PF05198">
    <property type="entry name" value="IF3_N"/>
    <property type="match status" value="1"/>
</dbReference>
<dbReference type="Gene3D" id="3.10.20.80">
    <property type="entry name" value="Translation initiation factor 3 (IF-3), N-terminal domain"/>
    <property type="match status" value="1"/>
</dbReference>
<dbReference type="Ensembl" id="ENSJJAT00000015440.1">
    <property type="protein sequence ID" value="ENSJJAP00000008999.1"/>
    <property type="gene ID" value="ENSJJAG00000013006.1"/>
</dbReference>
<reference evidence="12" key="2">
    <citation type="submission" date="2025-09" db="UniProtKB">
        <authorList>
            <consortium name="Ensembl"/>
        </authorList>
    </citation>
    <scope>IDENTIFICATION</scope>
</reference>
<reference evidence="12" key="1">
    <citation type="submission" date="2025-08" db="UniProtKB">
        <authorList>
            <consortium name="Ensembl"/>
        </authorList>
    </citation>
    <scope>IDENTIFICATION</scope>
</reference>
<dbReference type="GO" id="GO:0070124">
    <property type="term" value="P:mitochondrial translational initiation"/>
    <property type="evidence" value="ECO:0007669"/>
    <property type="project" value="TreeGrafter"/>
</dbReference>
<dbReference type="Pfam" id="PF00707">
    <property type="entry name" value="IF3_C"/>
    <property type="match status" value="1"/>
</dbReference>
<comment type="similarity">
    <text evidence="2">Belongs to the IF-3 family.</text>
</comment>
<keyword evidence="6" id="KW-0496">Mitochondrion</keyword>
<keyword evidence="13" id="KW-1185">Reference proteome</keyword>
<sequence>MALLQRLALHTIKTESGRIGGCFGKRIVQKAPAQLSPTASVPRLSDLILAKGFSTLEDTQEEKKKKKKSDAFSNVGRKISERIIHVFDEKGNDLGVMHRANVIRLMDKEDLRLVQRNASTEPPEYQLMTGAQIHQERLKAREQEKAKPKTAPTMTKELTFSSNIGQHDLDTKSKQIQQWIEKQYRVQITIKKGKNADEPQSETDEIFNQILQSMPGIATFSSRPQAVRGGTAFMCVLRHLNKKEEKAYRDSQEAQKRAALNRDKGSDRESDAVCQ</sequence>
<dbReference type="GO" id="GO:0008135">
    <property type="term" value="F:translation factor activity, RNA binding"/>
    <property type="evidence" value="ECO:0007669"/>
    <property type="project" value="Ensembl"/>
</dbReference>
<protein>
    <recommendedName>
        <fullName evidence="8">Translation initiation factor IF-3, mitochondrial</fullName>
    </recommendedName>
</protein>
<dbReference type="GO" id="GO:0003743">
    <property type="term" value="F:translation initiation factor activity"/>
    <property type="evidence" value="ECO:0007669"/>
    <property type="project" value="UniProtKB-KW"/>
</dbReference>
<evidence type="ECO:0000256" key="1">
    <source>
        <dbReference type="ARBA" id="ARBA00004173"/>
    </source>
</evidence>
<dbReference type="Gene3D" id="3.30.110.10">
    <property type="entry name" value="Translation initiation factor 3 (IF-3), C-terminal domain"/>
    <property type="match status" value="1"/>
</dbReference>
<dbReference type="InterPro" id="IPR019814">
    <property type="entry name" value="Translation_initiation_fac_3_N"/>
</dbReference>
<feature type="domain" description="Translation initiation factor 3 C-terminal" evidence="10">
    <location>
        <begin position="155"/>
        <end position="235"/>
    </location>
</feature>
<evidence type="ECO:0000259" key="11">
    <source>
        <dbReference type="Pfam" id="PF05198"/>
    </source>
</evidence>
<dbReference type="GO" id="GO:0032790">
    <property type="term" value="P:ribosome disassembly"/>
    <property type="evidence" value="ECO:0007669"/>
    <property type="project" value="Ensembl"/>
</dbReference>
<evidence type="ECO:0000256" key="6">
    <source>
        <dbReference type="ARBA" id="ARBA00023128"/>
    </source>
</evidence>
<evidence type="ECO:0000313" key="12">
    <source>
        <dbReference type="Ensembl" id="ENSJJAP00000008999.1"/>
    </source>
</evidence>
<dbReference type="SUPFAM" id="SSF54364">
    <property type="entry name" value="Translation initiation factor IF3, N-terminal domain"/>
    <property type="match status" value="1"/>
</dbReference>
<dbReference type="InterPro" id="IPR036787">
    <property type="entry name" value="T_IF-3_N_sf"/>
</dbReference>
<dbReference type="AlphaFoldDB" id="A0A8C5KH55"/>
<name>A0A8C5KH55_JACJA</name>
<dbReference type="Proteomes" id="UP000694385">
    <property type="component" value="Unassembled WGS sequence"/>
</dbReference>
<dbReference type="GeneTree" id="ENSGT00390000014424"/>
<dbReference type="PANTHER" id="PTHR10938">
    <property type="entry name" value="TRANSLATION INITIATION FACTOR IF-3"/>
    <property type="match status" value="1"/>
</dbReference>
<organism evidence="12 13">
    <name type="scientific">Jaculus jaculus</name>
    <name type="common">Lesser Egyptian jerboa</name>
    <dbReference type="NCBI Taxonomy" id="51337"/>
    <lineage>
        <taxon>Eukaryota</taxon>
        <taxon>Metazoa</taxon>
        <taxon>Chordata</taxon>
        <taxon>Craniata</taxon>
        <taxon>Vertebrata</taxon>
        <taxon>Euteleostomi</taxon>
        <taxon>Mammalia</taxon>
        <taxon>Eutheria</taxon>
        <taxon>Euarchontoglires</taxon>
        <taxon>Glires</taxon>
        <taxon>Rodentia</taxon>
        <taxon>Myomorpha</taxon>
        <taxon>Dipodoidea</taxon>
        <taxon>Dipodidae</taxon>
        <taxon>Dipodinae</taxon>
        <taxon>Jaculus</taxon>
    </lineage>
</organism>
<evidence type="ECO:0000256" key="4">
    <source>
        <dbReference type="ARBA" id="ARBA00022917"/>
    </source>
</evidence>
<evidence type="ECO:0000256" key="9">
    <source>
        <dbReference type="SAM" id="MobiDB-lite"/>
    </source>
</evidence>
<dbReference type="NCBIfam" id="TIGR00168">
    <property type="entry name" value="infC"/>
    <property type="match status" value="1"/>
</dbReference>
<feature type="region of interest" description="Disordered" evidence="9">
    <location>
        <begin position="245"/>
        <end position="275"/>
    </location>
</feature>
<dbReference type="PANTHER" id="PTHR10938:SF0">
    <property type="entry name" value="TRANSLATION INITIATION FACTOR IF-3, MITOCHONDRIAL"/>
    <property type="match status" value="1"/>
</dbReference>
<evidence type="ECO:0000256" key="8">
    <source>
        <dbReference type="ARBA" id="ARBA00073270"/>
    </source>
</evidence>
<dbReference type="OMA" id="SAGCVRW"/>
<dbReference type="FunFam" id="3.30.110.10:FF:000004">
    <property type="entry name" value="Translation initiation factor IF-3, mitochondrial"/>
    <property type="match status" value="1"/>
</dbReference>
<dbReference type="InterPro" id="IPR019815">
    <property type="entry name" value="Translation_initiation_fac_3_C"/>
</dbReference>
<dbReference type="SUPFAM" id="SSF55200">
    <property type="entry name" value="Translation initiation factor IF3, C-terminal domain"/>
    <property type="match status" value="1"/>
</dbReference>
<comment type="subcellular location">
    <subcellularLocation>
        <location evidence="1">Mitochondrion</location>
    </subcellularLocation>
</comment>
<evidence type="ECO:0000256" key="3">
    <source>
        <dbReference type="ARBA" id="ARBA00022540"/>
    </source>
</evidence>
<evidence type="ECO:0000256" key="7">
    <source>
        <dbReference type="ARBA" id="ARBA00059316"/>
    </source>
</evidence>
<comment type="function">
    <text evidence="7">IF-3 binds to the 28S ribosomal subunit and shifts the equilibrium between 55S ribosomes and their 39S and 28S subunits in favor of the free subunits, thus enhancing the availability of 28S subunits on which protein synthesis initiation begins.</text>
</comment>
<evidence type="ECO:0000256" key="5">
    <source>
        <dbReference type="ARBA" id="ARBA00022946"/>
    </source>
</evidence>
<accession>A0A8C5KH55</accession>
<keyword evidence="4" id="KW-0648">Protein biosynthesis</keyword>
<evidence type="ECO:0000259" key="10">
    <source>
        <dbReference type="Pfam" id="PF00707"/>
    </source>
</evidence>
<dbReference type="GO" id="GO:0005739">
    <property type="term" value="C:mitochondrion"/>
    <property type="evidence" value="ECO:0007669"/>
    <property type="project" value="UniProtKB-SubCell"/>
</dbReference>
<dbReference type="InterPro" id="IPR001288">
    <property type="entry name" value="Translation_initiation_fac_3"/>
</dbReference>
<evidence type="ECO:0000313" key="13">
    <source>
        <dbReference type="Proteomes" id="UP000694385"/>
    </source>
</evidence>
<evidence type="ECO:0000256" key="2">
    <source>
        <dbReference type="ARBA" id="ARBA00005439"/>
    </source>
</evidence>
<dbReference type="FunFam" id="3.10.20.80:FF:000002">
    <property type="entry name" value="Mitochondrial translational initiation factor 3"/>
    <property type="match status" value="1"/>
</dbReference>
<proteinExistence type="inferred from homology"/>